<keyword evidence="3" id="KW-1185">Reference proteome</keyword>
<dbReference type="Proteomes" id="UP001596481">
    <property type="component" value="Unassembled WGS sequence"/>
</dbReference>
<dbReference type="EMBL" id="JBHTAA010000001">
    <property type="protein sequence ID" value="MFC7202835.1"/>
    <property type="molecule type" value="Genomic_DNA"/>
</dbReference>
<evidence type="ECO:0000313" key="2">
    <source>
        <dbReference type="EMBL" id="MFC7202835.1"/>
    </source>
</evidence>
<reference evidence="2 3" key="1">
    <citation type="journal article" date="2019" name="Int. J. Syst. Evol. Microbiol.">
        <title>The Global Catalogue of Microorganisms (GCM) 10K type strain sequencing project: providing services to taxonomists for standard genome sequencing and annotation.</title>
        <authorList>
            <consortium name="The Broad Institute Genomics Platform"/>
            <consortium name="The Broad Institute Genome Sequencing Center for Infectious Disease"/>
            <person name="Wu L."/>
            <person name="Ma J."/>
        </authorList>
    </citation>
    <scope>NUCLEOTIDE SEQUENCE [LARGE SCALE GENOMIC DNA]</scope>
    <source>
        <strain evidence="2 3">DSM 29988</strain>
    </source>
</reference>
<dbReference type="InterPro" id="IPR007404">
    <property type="entry name" value="YdjM-like"/>
</dbReference>
<comment type="caution">
    <text evidence="2">The sequence shown here is derived from an EMBL/GenBank/DDBJ whole genome shotgun (WGS) entry which is preliminary data.</text>
</comment>
<feature type="transmembrane region" description="Helical" evidence="1">
    <location>
        <begin position="63"/>
        <end position="83"/>
    </location>
</feature>
<name>A0ABD5ZCF3_9EURY</name>
<dbReference type="GO" id="GO:0016787">
    <property type="term" value="F:hydrolase activity"/>
    <property type="evidence" value="ECO:0007669"/>
    <property type="project" value="UniProtKB-KW"/>
</dbReference>
<protein>
    <submittedName>
        <fullName evidence="2">Metal-dependent hydrolase</fullName>
    </submittedName>
</protein>
<proteinExistence type="predicted"/>
<evidence type="ECO:0000313" key="3">
    <source>
        <dbReference type="Proteomes" id="UP001596481"/>
    </source>
</evidence>
<sequence>MYRTGHQGAAFLFAAPLALVIGLFGDPVALGLGAVVVSGLASAPDLDLRMPFIKHRGITHTVWAALAVGIVGAVGGAILGLYLGSIVVALVYSVLFGLLAAVTVLSHIAADALTPMGVKPFEPVSSKKYTWSFVRAANPIANYALAGIGAVVCGGAAFAGLWLHATVSNLL</sequence>
<keyword evidence="1" id="KW-0812">Transmembrane</keyword>
<keyword evidence="1" id="KW-1133">Transmembrane helix</keyword>
<accession>A0ABD5ZCF3</accession>
<organism evidence="2 3">
    <name type="scientific">Haloferax namakaokahaiae</name>
    <dbReference type="NCBI Taxonomy" id="1748331"/>
    <lineage>
        <taxon>Archaea</taxon>
        <taxon>Methanobacteriati</taxon>
        <taxon>Methanobacteriota</taxon>
        <taxon>Stenosarchaea group</taxon>
        <taxon>Halobacteria</taxon>
        <taxon>Halobacteriales</taxon>
        <taxon>Haloferacaceae</taxon>
        <taxon>Haloferax</taxon>
    </lineage>
</organism>
<evidence type="ECO:0000256" key="1">
    <source>
        <dbReference type="SAM" id="Phobius"/>
    </source>
</evidence>
<gene>
    <name evidence="2" type="ORF">ACFQJC_04860</name>
</gene>
<keyword evidence="1" id="KW-0472">Membrane</keyword>
<feature type="transmembrane region" description="Helical" evidence="1">
    <location>
        <begin position="90"/>
        <end position="110"/>
    </location>
</feature>
<feature type="transmembrane region" description="Helical" evidence="1">
    <location>
        <begin position="140"/>
        <end position="163"/>
    </location>
</feature>
<dbReference type="RefSeq" id="WP_390222122.1">
    <property type="nucleotide sequence ID" value="NZ_JBHTAA010000001.1"/>
</dbReference>
<keyword evidence="2" id="KW-0378">Hydrolase</keyword>
<dbReference type="AlphaFoldDB" id="A0ABD5ZCF3"/>
<dbReference type="Pfam" id="PF04307">
    <property type="entry name" value="YdjM"/>
    <property type="match status" value="1"/>
</dbReference>